<evidence type="ECO:0000256" key="3">
    <source>
        <dbReference type="ARBA" id="ARBA00022692"/>
    </source>
</evidence>
<keyword evidence="8" id="KW-1185">Reference proteome</keyword>
<evidence type="ECO:0000313" key="7">
    <source>
        <dbReference type="EMBL" id="APW44600.1"/>
    </source>
</evidence>
<dbReference type="AlphaFoldDB" id="A0A1P8KEY8"/>
<feature type="transmembrane region" description="Helical" evidence="6">
    <location>
        <begin position="12"/>
        <end position="32"/>
    </location>
</feature>
<dbReference type="EMBL" id="CP019239">
    <property type="protein sequence ID" value="APW44600.1"/>
    <property type="molecule type" value="Genomic_DNA"/>
</dbReference>
<keyword evidence="2" id="KW-0997">Cell inner membrane</keyword>
<dbReference type="eggNOG" id="COG3117">
    <property type="taxonomic scope" value="Bacteria"/>
</dbReference>
<dbReference type="Gene3D" id="2.60.450.10">
    <property type="entry name" value="Lipopolysaccharide (LPS) transport protein A like domain"/>
    <property type="match status" value="1"/>
</dbReference>
<dbReference type="GO" id="GO:0017089">
    <property type="term" value="F:glycolipid transfer activity"/>
    <property type="evidence" value="ECO:0007669"/>
    <property type="project" value="TreeGrafter"/>
</dbReference>
<evidence type="ECO:0000256" key="4">
    <source>
        <dbReference type="ARBA" id="ARBA00022989"/>
    </source>
</evidence>
<dbReference type="PANTHER" id="PTHR37481">
    <property type="entry name" value="LIPOPOLYSACCHARIDE EXPORT SYSTEM PROTEIN LPTC"/>
    <property type="match status" value="1"/>
</dbReference>
<dbReference type="RefSeq" id="WP_029705619.1">
    <property type="nucleotide sequence ID" value="NZ_CP019239.1"/>
</dbReference>
<evidence type="ECO:0000256" key="1">
    <source>
        <dbReference type="ARBA" id="ARBA00022475"/>
    </source>
</evidence>
<evidence type="ECO:0000256" key="2">
    <source>
        <dbReference type="ARBA" id="ARBA00022519"/>
    </source>
</evidence>
<dbReference type="Pfam" id="PF06835">
    <property type="entry name" value="LptC"/>
    <property type="match status" value="1"/>
</dbReference>
<dbReference type="STRING" id="1484693.RS694_20140"/>
<reference evidence="7 8" key="1">
    <citation type="submission" date="2017-01" db="EMBL/GenBank/DDBJ databases">
        <authorList>
            <person name="Mah S.A."/>
            <person name="Swanson W.J."/>
            <person name="Moy G.W."/>
            <person name="Vacquier V.D."/>
        </authorList>
    </citation>
    <scope>NUCLEOTIDE SEQUENCE [LARGE SCALE GENOMIC DNA]</scope>
    <source>
        <strain evidence="7 8">DSM 22694</strain>
    </source>
</reference>
<proteinExistence type="predicted"/>
<keyword evidence="4 6" id="KW-1133">Transmembrane helix</keyword>
<dbReference type="GO" id="GO:0030288">
    <property type="term" value="C:outer membrane-bounded periplasmic space"/>
    <property type="evidence" value="ECO:0007669"/>
    <property type="project" value="TreeGrafter"/>
</dbReference>
<organism evidence="7 8">
    <name type="scientific">Rhodoferax saidenbachensis</name>
    <dbReference type="NCBI Taxonomy" id="1484693"/>
    <lineage>
        <taxon>Bacteria</taxon>
        <taxon>Pseudomonadati</taxon>
        <taxon>Pseudomonadota</taxon>
        <taxon>Betaproteobacteria</taxon>
        <taxon>Burkholderiales</taxon>
        <taxon>Comamonadaceae</taxon>
        <taxon>Rhodoferax</taxon>
    </lineage>
</organism>
<gene>
    <name evidence="7" type="ORF">RS694_20140</name>
</gene>
<evidence type="ECO:0000256" key="6">
    <source>
        <dbReference type="SAM" id="Phobius"/>
    </source>
</evidence>
<dbReference type="PANTHER" id="PTHR37481:SF1">
    <property type="entry name" value="LIPOPOLYSACCHARIDE EXPORT SYSTEM PROTEIN LPTC"/>
    <property type="match status" value="1"/>
</dbReference>
<dbReference type="GO" id="GO:0005886">
    <property type="term" value="C:plasma membrane"/>
    <property type="evidence" value="ECO:0007669"/>
    <property type="project" value="InterPro"/>
</dbReference>
<dbReference type="InterPro" id="IPR010664">
    <property type="entry name" value="LipoPS_assembly_LptC-rel"/>
</dbReference>
<dbReference type="GO" id="GO:0015221">
    <property type="term" value="F:lipopolysaccharide transmembrane transporter activity"/>
    <property type="evidence" value="ECO:0007669"/>
    <property type="project" value="InterPro"/>
</dbReference>
<protein>
    <submittedName>
        <fullName evidence="7">LPS export ABC transporter periplasmic protein LptC</fullName>
    </submittedName>
</protein>
<dbReference type="InterPro" id="IPR026265">
    <property type="entry name" value="LptC"/>
</dbReference>
<dbReference type="InterPro" id="IPR052363">
    <property type="entry name" value="LPS_export_LptC"/>
</dbReference>
<dbReference type="KEGG" id="rsb:RS694_20140"/>
<evidence type="ECO:0000256" key="5">
    <source>
        <dbReference type="ARBA" id="ARBA00023136"/>
    </source>
</evidence>
<evidence type="ECO:0000313" key="8">
    <source>
        <dbReference type="Proteomes" id="UP000186110"/>
    </source>
</evidence>
<dbReference type="NCBIfam" id="TIGR04409">
    <property type="entry name" value="LptC_YrbK"/>
    <property type="match status" value="1"/>
</dbReference>
<accession>A0A1P8KEY8</accession>
<name>A0A1P8KEY8_9BURK</name>
<keyword evidence="1" id="KW-1003">Cell membrane</keyword>
<sequence length="204" mass="22894">MITRIRDAWERVLLYLPLMVVGAMALGTYWLVRSTPAAGEAEVPRVVGHAPDYFMRGFSIKTFDATGQIRSEVMGSEARHYPDTKWMEIDSIRIRSFDTQGRLTTATAKRGLTNEDGSEVQLLGDALVVREAETGKGANASPRMEYRGEFLHAFMTTEKVRSHKPVELTRGSDRFTADSLDFDNVDQVLQLQGRVRGTLVPEKK</sequence>
<keyword evidence="3 6" id="KW-0812">Transmembrane</keyword>
<keyword evidence="5 6" id="KW-0472">Membrane</keyword>
<dbReference type="Proteomes" id="UP000186110">
    <property type="component" value="Chromosome"/>
</dbReference>